<dbReference type="SMART" id="SM00448">
    <property type="entry name" value="REC"/>
    <property type="match status" value="1"/>
</dbReference>
<feature type="modified residue" description="4-aspartylphosphate" evidence="3">
    <location>
        <position position="64"/>
    </location>
</feature>
<dbReference type="Pfam" id="PF00072">
    <property type="entry name" value="Response_reg"/>
    <property type="match status" value="1"/>
</dbReference>
<evidence type="ECO:0000256" key="3">
    <source>
        <dbReference type="PROSITE-ProRule" id="PRU00169"/>
    </source>
</evidence>
<dbReference type="SUPFAM" id="SSF46894">
    <property type="entry name" value="C-terminal effector domain of the bipartite response regulators"/>
    <property type="match status" value="1"/>
</dbReference>
<dbReference type="SUPFAM" id="SSF52172">
    <property type="entry name" value="CheY-like"/>
    <property type="match status" value="1"/>
</dbReference>
<dbReference type="Gene3D" id="3.40.50.2300">
    <property type="match status" value="1"/>
</dbReference>
<evidence type="ECO:0000259" key="5">
    <source>
        <dbReference type="PROSITE" id="PS50110"/>
    </source>
</evidence>
<dbReference type="GO" id="GO:0000160">
    <property type="term" value="P:phosphorelay signal transduction system"/>
    <property type="evidence" value="ECO:0007669"/>
    <property type="project" value="InterPro"/>
</dbReference>
<dbReference type="InterPro" id="IPR016032">
    <property type="entry name" value="Sig_transdc_resp-reg_C-effctor"/>
</dbReference>
<dbReference type="OrthoDB" id="9814495at2"/>
<accession>A0A1T2KYI9</accession>
<dbReference type="SMART" id="SM00421">
    <property type="entry name" value="HTH_LUXR"/>
    <property type="match status" value="1"/>
</dbReference>
<keyword evidence="1 3" id="KW-0597">Phosphoprotein</keyword>
<dbReference type="AlphaFoldDB" id="A0A1T2KYI9"/>
<dbReference type="CDD" id="cd17535">
    <property type="entry name" value="REC_NarL-like"/>
    <property type="match status" value="1"/>
</dbReference>
<protein>
    <recommendedName>
        <fullName evidence="8">DNA-binding response regulator</fullName>
    </recommendedName>
</protein>
<dbReference type="GO" id="GO:0003677">
    <property type="term" value="F:DNA binding"/>
    <property type="evidence" value="ECO:0007669"/>
    <property type="project" value="UniProtKB-KW"/>
</dbReference>
<evidence type="ECO:0008006" key="8">
    <source>
        <dbReference type="Google" id="ProtNLM"/>
    </source>
</evidence>
<dbReference type="GO" id="GO:0006355">
    <property type="term" value="P:regulation of DNA-templated transcription"/>
    <property type="evidence" value="ECO:0007669"/>
    <property type="project" value="InterPro"/>
</dbReference>
<dbReference type="InterPro" id="IPR001789">
    <property type="entry name" value="Sig_transdc_resp-reg_receiver"/>
</dbReference>
<dbReference type="InterPro" id="IPR000792">
    <property type="entry name" value="Tscrpt_reg_LuxR_C"/>
</dbReference>
<name>A0A1T2KYI9_9GAMM</name>
<dbReference type="Proteomes" id="UP000190198">
    <property type="component" value="Unassembled WGS sequence"/>
</dbReference>
<feature type="domain" description="Response regulatory" evidence="5">
    <location>
        <begin position="11"/>
        <end position="129"/>
    </location>
</feature>
<keyword evidence="7" id="KW-1185">Reference proteome</keyword>
<keyword evidence="2" id="KW-0238">DNA-binding</keyword>
<feature type="domain" description="HTH luxR-type" evidence="4">
    <location>
        <begin position="147"/>
        <end position="212"/>
    </location>
</feature>
<reference evidence="6 7" key="1">
    <citation type="submission" date="2016-11" db="EMBL/GenBank/DDBJ databases">
        <title>Mixed transmission modes and dynamic genome evolution in an obligate animal-bacterial symbiosis.</title>
        <authorList>
            <person name="Russell S.L."/>
            <person name="Corbett-Detig R.B."/>
            <person name="Cavanaugh C.M."/>
        </authorList>
    </citation>
    <scope>NUCLEOTIDE SEQUENCE [LARGE SCALE GENOMIC DNA]</scope>
    <source>
        <strain evidence="6">Sp-SM6</strain>
    </source>
</reference>
<evidence type="ECO:0000256" key="1">
    <source>
        <dbReference type="ARBA" id="ARBA00022553"/>
    </source>
</evidence>
<evidence type="ECO:0000256" key="2">
    <source>
        <dbReference type="ARBA" id="ARBA00023125"/>
    </source>
</evidence>
<dbReference type="PRINTS" id="PR00038">
    <property type="entry name" value="HTHLUXR"/>
</dbReference>
<dbReference type="PROSITE" id="PS50110">
    <property type="entry name" value="RESPONSE_REGULATORY"/>
    <property type="match status" value="1"/>
</dbReference>
<dbReference type="PROSITE" id="PS50043">
    <property type="entry name" value="HTH_LUXR_2"/>
    <property type="match status" value="1"/>
</dbReference>
<proteinExistence type="predicted"/>
<dbReference type="InterPro" id="IPR051015">
    <property type="entry name" value="EvgA-like"/>
</dbReference>
<evidence type="ECO:0000259" key="4">
    <source>
        <dbReference type="PROSITE" id="PS50043"/>
    </source>
</evidence>
<evidence type="ECO:0000313" key="7">
    <source>
        <dbReference type="Proteomes" id="UP000190198"/>
    </source>
</evidence>
<dbReference type="InterPro" id="IPR058245">
    <property type="entry name" value="NreC/VraR/RcsB-like_REC"/>
</dbReference>
<dbReference type="InterPro" id="IPR011006">
    <property type="entry name" value="CheY-like_superfamily"/>
</dbReference>
<dbReference type="Pfam" id="PF00196">
    <property type="entry name" value="GerE"/>
    <property type="match status" value="1"/>
</dbReference>
<evidence type="ECO:0000313" key="6">
    <source>
        <dbReference type="EMBL" id="OOZ37830.1"/>
    </source>
</evidence>
<dbReference type="CDD" id="cd06170">
    <property type="entry name" value="LuxR_C_like"/>
    <property type="match status" value="1"/>
</dbReference>
<sequence>MTDQISFMPTYIIIADDHPLFRTALISLLTRLPEEFIIDEADTFQDLIDLLKTKVIQPDLVLLDLKLPDINGLDGLLSLKKRYSELPVAVISACDERSIIKQTRQYGASGFISKSMDIDSMTTRIMKILQGDLCFPDCSDADCNEKLVKGFKDLTPVQMKVLHLLKEGKPSKTMADSMGVTEATIKAHLTTIFRKLGVRNRTQAVIAANQLELPDVIQPDAVQPDQS</sequence>
<comment type="caution">
    <text evidence="6">The sequence shown here is derived from an EMBL/GenBank/DDBJ whole genome shotgun (WGS) entry which is preliminary data.</text>
</comment>
<dbReference type="EMBL" id="MPRK01000265">
    <property type="protein sequence ID" value="OOZ37830.1"/>
    <property type="molecule type" value="Genomic_DNA"/>
</dbReference>
<dbReference type="PANTHER" id="PTHR45566:SF1">
    <property type="entry name" value="HTH-TYPE TRANSCRIPTIONAL REGULATOR YHJB-RELATED"/>
    <property type="match status" value="1"/>
</dbReference>
<dbReference type="PANTHER" id="PTHR45566">
    <property type="entry name" value="HTH-TYPE TRANSCRIPTIONAL REGULATOR YHJB-RELATED"/>
    <property type="match status" value="1"/>
</dbReference>
<gene>
    <name evidence="6" type="ORF">BOW52_10040</name>
</gene>
<organism evidence="6 7">
    <name type="scientific">Solemya elarraichensis gill symbiont</name>
    <dbReference type="NCBI Taxonomy" id="1918949"/>
    <lineage>
        <taxon>Bacteria</taxon>
        <taxon>Pseudomonadati</taxon>
        <taxon>Pseudomonadota</taxon>
        <taxon>Gammaproteobacteria</taxon>
        <taxon>sulfur-oxidizing symbionts</taxon>
    </lineage>
</organism>